<dbReference type="EMBL" id="CADCWL010000127">
    <property type="protein sequence ID" value="CAA9568971.1"/>
    <property type="molecule type" value="Genomic_DNA"/>
</dbReference>
<sequence>MRVLVTAQPGDGHWWPLAGALAEAGHDVAFATSLVFCAIVAWHGFRCFPMGSDEA</sequence>
<dbReference type="Gene3D" id="3.40.50.2000">
    <property type="entry name" value="Glycogen Phosphorylase B"/>
    <property type="match status" value="1"/>
</dbReference>
<evidence type="ECO:0000313" key="1">
    <source>
        <dbReference type="EMBL" id="CAA9568971.1"/>
    </source>
</evidence>
<proteinExistence type="predicted"/>
<dbReference type="AlphaFoldDB" id="A0A6J4V5V5"/>
<dbReference type="SUPFAM" id="SSF53756">
    <property type="entry name" value="UDP-Glycosyltransferase/glycogen phosphorylase"/>
    <property type="match status" value="1"/>
</dbReference>
<gene>
    <name evidence="1" type="ORF">AVDCRST_MAG19-2576</name>
</gene>
<protein>
    <submittedName>
        <fullName evidence="1">Uncharacterized protein</fullName>
    </submittedName>
</protein>
<organism evidence="1">
    <name type="scientific">uncultured Thermomicrobiales bacterium</name>
    <dbReference type="NCBI Taxonomy" id="1645740"/>
    <lineage>
        <taxon>Bacteria</taxon>
        <taxon>Pseudomonadati</taxon>
        <taxon>Thermomicrobiota</taxon>
        <taxon>Thermomicrobia</taxon>
        <taxon>Thermomicrobiales</taxon>
        <taxon>environmental samples</taxon>
    </lineage>
</organism>
<name>A0A6J4V5V5_9BACT</name>
<reference evidence="1" key="1">
    <citation type="submission" date="2020-02" db="EMBL/GenBank/DDBJ databases">
        <authorList>
            <person name="Meier V. D."/>
        </authorList>
    </citation>
    <scope>NUCLEOTIDE SEQUENCE</scope>
    <source>
        <strain evidence="1">AVDCRST_MAG19</strain>
    </source>
</reference>
<accession>A0A6J4V5V5</accession>